<evidence type="ECO:0000313" key="1">
    <source>
        <dbReference type="EMBL" id="TYB32169.1"/>
    </source>
</evidence>
<comment type="caution">
    <text evidence="1">The sequence shown here is derived from an EMBL/GenBank/DDBJ whole genome shotgun (WGS) entry which is preliminary data.</text>
</comment>
<dbReference type="EMBL" id="VSIX01000003">
    <property type="protein sequence ID" value="TYB32169.1"/>
    <property type="molecule type" value="Genomic_DNA"/>
</dbReference>
<name>A0A5D0MNJ3_9BACT</name>
<accession>A0A5D0MNJ3</accession>
<gene>
    <name evidence="1" type="ORF">FXF47_00075</name>
</gene>
<evidence type="ECO:0000313" key="2">
    <source>
        <dbReference type="Proteomes" id="UP000324143"/>
    </source>
</evidence>
<dbReference type="AlphaFoldDB" id="A0A5D0MNJ3"/>
<organism evidence="1 2">
    <name type="scientific">Candidatus Mcinerneyibacterium aminivorans</name>
    <dbReference type="NCBI Taxonomy" id="2703815"/>
    <lineage>
        <taxon>Bacteria</taxon>
        <taxon>Candidatus Macinerneyibacteriota</taxon>
        <taxon>Candidatus Mcinerneyibacteria</taxon>
        <taxon>Candidatus Mcinerneyibacteriales</taxon>
        <taxon>Candidatus Mcinerneyibacteriaceae</taxon>
        <taxon>Candidatus Mcinerneyibacterium</taxon>
    </lineage>
</organism>
<proteinExistence type="predicted"/>
<reference evidence="1" key="1">
    <citation type="submission" date="2019-08" db="EMBL/GenBank/DDBJ databases">
        <title>Genomic characterization of a novel candidate phylum (ARYD3) from a high temperature, high salinity tertiary oil reservoir in north central Oklahoma, USA.</title>
        <authorList>
            <person name="Youssef N.H."/>
            <person name="Yadav A."/>
            <person name="Elshahed M.S."/>
        </authorList>
    </citation>
    <scope>NUCLEOTIDE SEQUENCE [LARGE SCALE GENOMIC DNA]</scope>
    <source>
        <strain evidence="1">ARYD3</strain>
    </source>
</reference>
<keyword evidence="2" id="KW-1185">Reference proteome</keyword>
<protein>
    <submittedName>
        <fullName evidence="1">Asparagine synthetase B</fullName>
    </submittedName>
</protein>
<dbReference type="Proteomes" id="UP000324143">
    <property type="component" value="Unassembled WGS sequence"/>
</dbReference>
<sequence>MLKKLSLLLFLIIIFVKISLGIVFIPMNDSQKNHLKAYGVVYQAVSNGIKSEWLLNYKGGSFIIFNNSIKKLADEFGISYSIIKKTHYEEIIHTINNNNMNKIPLEKTAKIAVYIPPDSNPWDDAVTLVLEYANIPYDKIWDKEILNGNIYKYDWLHLHHEDFTGQYGKFLAYKHTTWYMKRKKRYKKEARKLGFKKVSELKLSVAMTIRDFINKGGFLFSMCSATDTLDIALSAENTDIVPAEYDGDPVDSNFKEKLNYSKTLAFKNFDIYPDPYKYEFSTIDTPRADKKGFTQNQYYFELFEFSAKIDVVPTTLTQNHKFIIKDFVGQTTSFTSETIKDRITVLGRYQKFDEAKYIMGKAGKGFFVFLGGHDPEDFVHRIGDPKTKLKYHRNSPGYRLILNNVLFPSIKKKPLKT</sequence>